<keyword evidence="2" id="KW-1185">Reference proteome</keyword>
<sequence>MELYNEEDFEFRFRFTKASVIGIILELQFKKNTDRRGTLLPPLLKVLITLQFFATGAMQTVVGDLVCISQQYVSRCVWEITHVIRLRMFPKYVRLPDAADANAVIVCFYAIGLFPGVSECIDCTHVPIVSPEGENVEVFRNRKKYFSFNVQTPTLIYLTALAKEIPTLLLVHKYSAATSAGVFPLGMNRQIQCKPEHRGEPRVLRRVFAATETACLRGHSAHMTQPLVLDFVHLAQQLPLGSFPHRLRDRPSISYLHQPRMVCECSAALTE</sequence>
<dbReference type="EMBL" id="JABSTU010000006">
    <property type="protein sequence ID" value="KAH8027383.1"/>
    <property type="molecule type" value="Genomic_DNA"/>
</dbReference>
<name>A0A9J6DYS1_RHIMP</name>
<comment type="caution">
    <text evidence="1">The sequence shown here is derived from an EMBL/GenBank/DDBJ whole genome shotgun (WGS) entry which is preliminary data.</text>
</comment>
<accession>A0A9J6DYS1</accession>
<evidence type="ECO:0008006" key="3">
    <source>
        <dbReference type="Google" id="ProtNLM"/>
    </source>
</evidence>
<proteinExistence type="predicted"/>
<dbReference type="AlphaFoldDB" id="A0A9J6DYS1"/>
<reference evidence="1" key="1">
    <citation type="journal article" date="2020" name="Cell">
        <title>Large-Scale Comparative Analyses of Tick Genomes Elucidate Their Genetic Diversity and Vector Capacities.</title>
        <authorList>
            <consortium name="Tick Genome and Microbiome Consortium (TIGMIC)"/>
            <person name="Jia N."/>
            <person name="Wang J."/>
            <person name="Shi W."/>
            <person name="Du L."/>
            <person name="Sun Y."/>
            <person name="Zhan W."/>
            <person name="Jiang J.F."/>
            <person name="Wang Q."/>
            <person name="Zhang B."/>
            <person name="Ji P."/>
            <person name="Bell-Sakyi L."/>
            <person name="Cui X.M."/>
            <person name="Yuan T.T."/>
            <person name="Jiang B.G."/>
            <person name="Yang W.F."/>
            <person name="Lam T.T."/>
            <person name="Chang Q.C."/>
            <person name="Ding S.J."/>
            <person name="Wang X.J."/>
            <person name="Zhu J.G."/>
            <person name="Ruan X.D."/>
            <person name="Zhao L."/>
            <person name="Wei J.T."/>
            <person name="Ye R.Z."/>
            <person name="Que T.C."/>
            <person name="Du C.H."/>
            <person name="Zhou Y.H."/>
            <person name="Cheng J.X."/>
            <person name="Dai P.F."/>
            <person name="Guo W.B."/>
            <person name="Han X.H."/>
            <person name="Huang E.J."/>
            <person name="Li L.F."/>
            <person name="Wei W."/>
            <person name="Gao Y.C."/>
            <person name="Liu J.Z."/>
            <person name="Shao H.Z."/>
            <person name="Wang X."/>
            <person name="Wang C.C."/>
            <person name="Yang T.C."/>
            <person name="Huo Q.B."/>
            <person name="Li W."/>
            <person name="Chen H.Y."/>
            <person name="Chen S.E."/>
            <person name="Zhou L.G."/>
            <person name="Ni X.B."/>
            <person name="Tian J.H."/>
            <person name="Sheng Y."/>
            <person name="Liu T."/>
            <person name="Pan Y.S."/>
            <person name="Xia L.Y."/>
            <person name="Li J."/>
            <person name="Zhao F."/>
            <person name="Cao W.C."/>
        </authorList>
    </citation>
    <scope>NUCLEOTIDE SEQUENCE</scope>
    <source>
        <strain evidence="1">Rmic-2018</strain>
    </source>
</reference>
<protein>
    <recommendedName>
        <fullName evidence="3">DDE Tnp4 domain-containing protein</fullName>
    </recommendedName>
</protein>
<evidence type="ECO:0000313" key="2">
    <source>
        <dbReference type="Proteomes" id="UP000821866"/>
    </source>
</evidence>
<reference evidence="1" key="2">
    <citation type="submission" date="2021-09" db="EMBL/GenBank/DDBJ databases">
        <authorList>
            <person name="Jia N."/>
            <person name="Wang J."/>
            <person name="Shi W."/>
            <person name="Du L."/>
            <person name="Sun Y."/>
            <person name="Zhan W."/>
            <person name="Jiang J."/>
            <person name="Wang Q."/>
            <person name="Zhang B."/>
            <person name="Ji P."/>
            <person name="Sakyi L.B."/>
            <person name="Cui X."/>
            <person name="Yuan T."/>
            <person name="Jiang B."/>
            <person name="Yang W."/>
            <person name="Lam T.T.-Y."/>
            <person name="Chang Q."/>
            <person name="Ding S."/>
            <person name="Wang X."/>
            <person name="Zhu J."/>
            <person name="Ruan X."/>
            <person name="Zhao L."/>
            <person name="Wei J."/>
            <person name="Que T."/>
            <person name="Du C."/>
            <person name="Cheng J."/>
            <person name="Dai P."/>
            <person name="Han X."/>
            <person name="Huang E."/>
            <person name="Gao Y."/>
            <person name="Liu J."/>
            <person name="Shao H."/>
            <person name="Ye R."/>
            <person name="Li L."/>
            <person name="Wei W."/>
            <person name="Wang X."/>
            <person name="Wang C."/>
            <person name="Huo Q."/>
            <person name="Li W."/>
            <person name="Guo W."/>
            <person name="Chen H."/>
            <person name="Chen S."/>
            <person name="Zhou L."/>
            <person name="Zhou L."/>
            <person name="Ni X."/>
            <person name="Tian J."/>
            <person name="Zhou Y."/>
            <person name="Sheng Y."/>
            <person name="Liu T."/>
            <person name="Pan Y."/>
            <person name="Xia L."/>
            <person name="Li J."/>
            <person name="Zhao F."/>
            <person name="Cao W."/>
        </authorList>
    </citation>
    <scope>NUCLEOTIDE SEQUENCE</scope>
    <source>
        <strain evidence="1">Rmic-2018</strain>
        <tissue evidence="1">Larvae</tissue>
    </source>
</reference>
<gene>
    <name evidence="1" type="ORF">HPB51_005009</name>
</gene>
<organism evidence="1 2">
    <name type="scientific">Rhipicephalus microplus</name>
    <name type="common">Cattle tick</name>
    <name type="synonym">Boophilus microplus</name>
    <dbReference type="NCBI Taxonomy" id="6941"/>
    <lineage>
        <taxon>Eukaryota</taxon>
        <taxon>Metazoa</taxon>
        <taxon>Ecdysozoa</taxon>
        <taxon>Arthropoda</taxon>
        <taxon>Chelicerata</taxon>
        <taxon>Arachnida</taxon>
        <taxon>Acari</taxon>
        <taxon>Parasitiformes</taxon>
        <taxon>Ixodida</taxon>
        <taxon>Ixodoidea</taxon>
        <taxon>Ixodidae</taxon>
        <taxon>Rhipicephalinae</taxon>
        <taxon>Rhipicephalus</taxon>
        <taxon>Boophilus</taxon>
    </lineage>
</organism>
<dbReference type="VEuPathDB" id="VectorBase:LOC119185972"/>
<dbReference type="Proteomes" id="UP000821866">
    <property type="component" value="Chromosome 4"/>
</dbReference>
<evidence type="ECO:0000313" key="1">
    <source>
        <dbReference type="EMBL" id="KAH8027383.1"/>
    </source>
</evidence>